<dbReference type="AlphaFoldDB" id="A0A3M7QR06"/>
<gene>
    <name evidence="1" type="ORF">BpHYR1_019274</name>
</gene>
<sequence>MTEIRKDRLSNSLDKNTTNLDNSNKNRVFWCKIKNIFSSPIKHKNSAPENELEMNYESRKSLHDILSNLVREETVIEKILDKTSQDTKIKLAMSNFNLNEKDENSLVIDRFINATNFIESYLKKYENDVVKYTDPIKEEKPKPEPKKTIFRKKNPNLIDEENKLIHEHLKVINDFKILITTRSSKNKKILRLLNEILNTDI</sequence>
<evidence type="ECO:0000313" key="1">
    <source>
        <dbReference type="EMBL" id="RNA13649.1"/>
    </source>
</evidence>
<organism evidence="1 2">
    <name type="scientific">Brachionus plicatilis</name>
    <name type="common">Marine rotifer</name>
    <name type="synonym">Brachionus muelleri</name>
    <dbReference type="NCBI Taxonomy" id="10195"/>
    <lineage>
        <taxon>Eukaryota</taxon>
        <taxon>Metazoa</taxon>
        <taxon>Spiralia</taxon>
        <taxon>Gnathifera</taxon>
        <taxon>Rotifera</taxon>
        <taxon>Eurotatoria</taxon>
        <taxon>Monogononta</taxon>
        <taxon>Pseudotrocha</taxon>
        <taxon>Ploima</taxon>
        <taxon>Brachionidae</taxon>
        <taxon>Brachionus</taxon>
    </lineage>
</organism>
<dbReference type="EMBL" id="REGN01005352">
    <property type="protein sequence ID" value="RNA13649.1"/>
    <property type="molecule type" value="Genomic_DNA"/>
</dbReference>
<evidence type="ECO:0000313" key="2">
    <source>
        <dbReference type="Proteomes" id="UP000276133"/>
    </source>
</evidence>
<accession>A0A3M7QR06</accession>
<name>A0A3M7QR06_BRAPC</name>
<keyword evidence="2" id="KW-1185">Reference proteome</keyword>
<dbReference type="Proteomes" id="UP000276133">
    <property type="component" value="Unassembled WGS sequence"/>
</dbReference>
<protein>
    <submittedName>
        <fullName evidence="1">Uncharacterized protein</fullName>
    </submittedName>
</protein>
<comment type="caution">
    <text evidence="1">The sequence shown here is derived from an EMBL/GenBank/DDBJ whole genome shotgun (WGS) entry which is preliminary data.</text>
</comment>
<proteinExistence type="predicted"/>
<reference evidence="1 2" key="1">
    <citation type="journal article" date="2018" name="Sci. Rep.">
        <title>Genomic signatures of local adaptation to the degree of environmental predictability in rotifers.</title>
        <authorList>
            <person name="Franch-Gras L."/>
            <person name="Hahn C."/>
            <person name="Garcia-Roger E.M."/>
            <person name="Carmona M.J."/>
            <person name="Serra M."/>
            <person name="Gomez A."/>
        </authorList>
    </citation>
    <scope>NUCLEOTIDE SEQUENCE [LARGE SCALE GENOMIC DNA]</scope>
    <source>
        <strain evidence="1">HYR1</strain>
    </source>
</reference>